<reference evidence="1 2" key="1">
    <citation type="journal article" date="2015" name="Genome Announc.">
        <title>Complete Genome Sequence of Methylobacterium aquaticum Strain 22A, Isolated from Racomitrium japonicum Moss.</title>
        <authorList>
            <person name="Tani A."/>
            <person name="Ogura Y."/>
            <person name="Hayashi T."/>
            <person name="Kimbara K."/>
        </authorList>
    </citation>
    <scope>NUCLEOTIDE SEQUENCE [LARGE SCALE GENOMIC DNA]</scope>
    <source>
        <strain evidence="1 2">MA-22A</strain>
    </source>
</reference>
<name>A0A0C6F6J4_9HYPH</name>
<evidence type="ECO:0000313" key="2">
    <source>
        <dbReference type="Proteomes" id="UP000061432"/>
    </source>
</evidence>
<proteinExistence type="predicted"/>
<sequence length="125" mass="14185">MPVLDIPSIPDTVLSWSRGFASLSPGVVPCRGLRPDEWRETHRLCGEFVERWGMQAHAAGWDTLRLFGVHPELGTIRGDYSGILVTLSVEIHEVTPEWIKLGRWTAYRHEPVKMPGMVPIWGTKR</sequence>
<dbReference type="RefSeq" id="WP_060845544.1">
    <property type="nucleotide sequence ID" value="NZ_AP014704.1"/>
</dbReference>
<dbReference type="KEGG" id="maqu:Maq22A_c02345"/>
<evidence type="ECO:0000313" key="1">
    <source>
        <dbReference type="EMBL" id="BAQ43953.1"/>
    </source>
</evidence>
<dbReference type="AlphaFoldDB" id="A0A0C6F6J4"/>
<accession>A0A0C6F6J4</accession>
<reference evidence="2" key="2">
    <citation type="submission" date="2015-01" db="EMBL/GenBank/DDBJ databases">
        <title>Complete genome sequence of Methylobacterium aquaticum strain 22A.</title>
        <authorList>
            <person name="Tani A."/>
            <person name="Ogura Y."/>
            <person name="Hayashi T."/>
        </authorList>
    </citation>
    <scope>NUCLEOTIDE SEQUENCE [LARGE SCALE GENOMIC DNA]</scope>
    <source>
        <strain evidence="2">MA-22A</strain>
    </source>
</reference>
<organism evidence="1 2">
    <name type="scientific">Methylobacterium aquaticum</name>
    <dbReference type="NCBI Taxonomy" id="270351"/>
    <lineage>
        <taxon>Bacteria</taxon>
        <taxon>Pseudomonadati</taxon>
        <taxon>Pseudomonadota</taxon>
        <taxon>Alphaproteobacteria</taxon>
        <taxon>Hyphomicrobiales</taxon>
        <taxon>Methylobacteriaceae</taxon>
        <taxon>Methylobacterium</taxon>
    </lineage>
</organism>
<gene>
    <name evidence="1" type="ORF">Maq22A_c02345</name>
</gene>
<dbReference type="Proteomes" id="UP000061432">
    <property type="component" value="Chromosome"/>
</dbReference>
<protein>
    <submittedName>
        <fullName evidence="1">Uncharacterized protein</fullName>
    </submittedName>
</protein>
<dbReference type="PATRIC" id="fig|270351.10.peg.472"/>
<dbReference type="EMBL" id="AP014704">
    <property type="protein sequence ID" value="BAQ43953.1"/>
    <property type="molecule type" value="Genomic_DNA"/>
</dbReference>